<comment type="caution">
    <text evidence="2">The sequence shown here is derived from an EMBL/GenBank/DDBJ whole genome shotgun (WGS) entry which is preliminary data.</text>
</comment>
<dbReference type="PANTHER" id="PTHR43459:SF1">
    <property type="entry name" value="EG:BACN32G11.4 PROTEIN"/>
    <property type="match status" value="1"/>
</dbReference>
<dbReference type="CDD" id="cd06558">
    <property type="entry name" value="crotonase-like"/>
    <property type="match status" value="1"/>
</dbReference>
<proteinExistence type="inferred from homology"/>
<dbReference type="Proteomes" id="UP001518140">
    <property type="component" value="Unassembled WGS sequence"/>
</dbReference>
<comment type="similarity">
    <text evidence="1">Belongs to the enoyl-CoA hydratase/isomerase family.</text>
</comment>
<dbReference type="SUPFAM" id="SSF52096">
    <property type="entry name" value="ClpP/crotonase"/>
    <property type="match status" value="1"/>
</dbReference>
<name>A0ABX0E4A0_9ACTN</name>
<dbReference type="InterPro" id="IPR029045">
    <property type="entry name" value="ClpP/crotonase-like_dom_sf"/>
</dbReference>
<dbReference type="RefSeq" id="WP_165345484.1">
    <property type="nucleotide sequence ID" value="NZ_JAAKZX010000325.1"/>
</dbReference>
<reference evidence="2 3" key="1">
    <citation type="submission" date="2020-02" db="EMBL/GenBank/DDBJ databases">
        <title>Whole-genome analyses of novel actinobacteria.</title>
        <authorList>
            <person name="Sahin N."/>
            <person name="Tokatli A."/>
        </authorList>
    </citation>
    <scope>NUCLEOTIDE SEQUENCE [LARGE SCALE GENOMIC DNA]</scope>
    <source>
        <strain evidence="2 3">YC419</strain>
    </source>
</reference>
<gene>
    <name evidence="2" type="ORF">G6048_45465</name>
</gene>
<organism evidence="2 3">
    <name type="scientific">Streptomyces ureilyticus</name>
    <dbReference type="NCBI Taxonomy" id="1775131"/>
    <lineage>
        <taxon>Bacteria</taxon>
        <taxon>Bacillati</taxon>
        <taxon>Actinomycetota</taxon>
        <taxon>Actinomycetes</taxon>
        <taxon>Kitasatosporales</taxon>
        <taxon>Streptomycetaceae</taxon>
        <taxon>Streptomyces</taxon>
    </lineage>
</organism>
<dbReference type="Gene3D" id="3.90.226.10">
    <property type="entry name" value="2-enoyl-CoA Hydratase, Chain A, domain 1"/>
    <property type="match status" value="1"/>
</dbReference>
<dbReference type="Gene3D" id="1.10.12.10">
    <property type="entry name" value="Lyase 2-enoyl-coa Hydratase, Chain A, domain 2"/>
    <property type="match status" value="1"/>
</dbReference>
<dbReference type="PANTHER" id="PTHR43459">
    <property type="entry name" value="ENOYL-COA HYDRATASE"/>
    <property type="match status" value="1"/>
</dbReference>
<evidence type="ECO:0000313" key="3">
    <source>
        <dbReference type="Proteomes" id="UP001518140"/>
    </source>
</evidence>
<protein>
    <recommendedName>
        <fullName evidence="4">Enoyl-CoA hydratase</fullName>
    </recommendedName>
</protein>
<dbReference type="EMBL" id="JAAKZX010000325">
    <property type="protein sequence ID" value="NGO49030.1"/>
    <property type="molecule type" value="Genomic_DNA"/>
</dbReference>
<accession>A0ABX0E4A0</accession>
<dbReference type="InterPro" id="IPR014748">
    <property type="entry name" value="Enoyl-CoA_hydra_C"/>
</dbReference>
<dbReference type="Pfam" id="PF00378">
    <property type="entry name" value="ECH_1"/>
    <property type="match status" value="1"/>
</dbReference>
<keyword evidence="3" id="KW-1185">Reference proteome</keyword>
<evidence type="ECO:0000313" key="2">
    <source>
        <dbReference type="EMBL" id="NGO49030.1"/>
    </source>
</evidence>
<sequence length="280" mass="30194">MTEKPTPVILTELTGDGVMLLTLNRPERHNAWTLEMELLYNELFDRAEKDPAVRAVVLTGAGRSFCPGMDMSVLDGASSGARPWPTDQLPPRTRPMTFPKPVVAAVNGACAGIGFNQAVMCDVRFAVPGAKFAAAFSARGLVAEDGVSWILPRLVGYGNAGDLLLSSRRISGTEALAMGLVNRLCEPDELLPAALAYATELARSASPYAMSLIKRQLADDQTRTFVESRDAAARLLATAKRAPDYREGVRSFIERRQPEFAALEELAELGEPAVLGEESS</sequence>
<evidence type="ECO:0008006" key="4">
    <source>
        <dbReference type="Google" id="ProtNLM"/>
    </source>
</evidence>
<dbReference type="InterPro" id="IPR001753">
    <property type="entry name" value="Enoyl-CoA_hydra/iso"/>
</dbReference>
<evidence type="ECO:0000256" key="1">
    <source>
        <dbReference type="ARBA" id="ARBA00005254"/>
    </source>
</evidence>